<evidence type="ECO:0000313" key="7">
    <source>
        <dbReference type="Proteomes" id="UP001374579"/>
    </source>
</evidence>
<keyword evidence="7" id="KW-1185">Reference proteome</keyword>
<evidence type="ECO:0000256" key="2">
    <source>
        <dbReference type="ARBA" id="ARBA00009508"/>
    </source>
</evidence>
<evidence type="ECO:0000313" key="6">
    <source>
        <dbReference type="EMBL" id="KAK7096661.1"/>
    </source>
</evidence>
<protein>
    <submittedName>
        <fullName evidence="6">Uncharacterized protein</fullName>
    </submittedName>
</protein>
<proteinExistence type="inferred from homology"/>
<dbReference type="InterPro" id="IPR050435">
    <property type="entry name" value="MZM1/LYRM7"/>
</dbReference>
<keyword evidence="3" id="KW-0496">Mitochondrion</keyword>
<evidence type="ECO:0000256" key="5">
    <source>
        <dbReference type="SAM" id="MobiDB-lite"/>
    </source>
</evidence>
<gene>
    <name evidence="6" type="ORF">V1264_003741</name>
</gene>
<reference evidence="6 7" key="1">
    <citation type="submission" date="2024-02" db="EMBL/GenBank/DDBJ databases">
        <title>Chromosome-scale genome assembly of the rough periwinkle Littorina saxatilis.</title>
        <authorList>
            <person name="De Jode A."/>
            <person name="Faria R."/>
            <person name="Formenti G."/>
            <person name="Sims Y."/>
            <person name="Smith T.P."/>
            <person name="Tracey A."/>
            <person name="Wood J.M.D."/>
            <person name="Zagrodzka Z.B."/>
            <person name="Johannesson K."/>
            <person name="Butlin R.K."/>
            <person name="Leder E.H."/>
        </authorList>
    </citation>
    <scope>NUCLEOTIDE SEQUENCE [LARGE SCALE GENOMIC DNA]</scope>
    <source>
        <strain evidence="6">Snail1</strain>
        <tissue evidence="6">Muscle</tissue>
    </source>
</reference>
<keyword evidence="4" id="KW-0143">Chaperone</keyword>
<evidence type="ECO:0000256" key="1">
    <source>
        <dbReference type="ARBA" id="ARBA00004305"/>
    </source>
</evidence>
<dbReference type="EMBL" id="JBAMIC010000013">
    <property type="protein sequence ID" value="KAK7096661.1"/>
    <property type="molecule type" value="Genomic_DNA"/>
</dbReference>
<dbReference type="CDD" id="cd20267">
    <property type="entry name" value="Complex1_LYR_LYRM7"/>
    <property type="match status" value="1"/>
</dbReference>
<dbReference type="GO" id="GO:0034551">
    <property type="term" value="P:mitochondrial respiratory chain complex III assembly"/>
    <property type="evidence" value="ECO:0007669"/>
    <property type="project" value="InterPro"/>
</dbReference>
<dbReference type="PANTHER" id="PTHR46749:SF1">
    <property type="entry name" value="COMPLEX III ASSEMBLY FACTOR LYRM7"/>
    <property type="match status" value="1"/>
</dbReference>
<name>A0AAN9G616_9CAEN</name>
<accession>A0AAN9G616</accession>
<dbReference type="GO" id="GO:0005759">
    <property type="term" value="C:mitochondrial matrix"/>
    <property type="evidence" value="ECO:0007669"/>
    <property type="project" value="UniProtKB-SubCell"/>
</dbReference>
<feature type="region of interest" description="Disordered" evidence="5">
    <location>
        <begin position="102"/>
        <end position="132"/>
    </location>
</feature>
<dbReference type="GO" id="GO:0044183">
    <property type="term" value="F:protein folding chaperone"/>
    <property type="evidence" value="ECO:0007669"/>
    <property type="project" value="TreeGrafter"/>
</dbReference>
<comment type="subcellular location">
    <subcellularLocation>
        <location evidence="1">Mitochondrion matrix</location>
    </subcellularLocation>
</comment>
<dbReference type="PANTHER" id="PTHR46749">
    <property type="entry name" value="COMPLEX III ASSEMBLY FACTOR LYRM7"/>
    <property type="match status" value="1"/>
</dbReference>
<organism evidence="6 7">
    <name type="scientific">Littorina saxatilis</name>
    <dbReference type="NCBI Taxonomy" id="31220"/>
    <lineage>
        <taxon>Eukaryota</taxon>
        <taxon>Metazoa</taxon>
        <taxon>Spiralia</taxon>
        <taxon>Lophotrochozoa</taxon>
        <taxon>Mollusca</taxon>
        <taxon>Gastropoda</taxon>
        <taxon>Caenogastropoda</taxon>
        <taxon>Littorinimorpha</taxon>
        <taxon>Littorinoidea</taxon>
        <taxon>Littorinidae</taxon>
        <taxon>Littorina</taxon>
    </lineage>
</organism>
<dbReference type="Proteomes" id="UP001374579">
    <property type="component" value="Unassembled WGS sequence"/>
</dbReference>
<dbReference type="AlphaFoldDB" id="A0AAN9G616"/>
<comment type="caution">
    <text evidence="6">The sequence shown here is derived from an EMBL/GenBank/DDBJ whole genome shotgun (WGS) entry which is preliminary data.</text>
</comment>
<evidence type="ECO:0000256" key="3">
    <source>
        <dbReference type="ARBA" id="ARBA00023128"/>
    </source>
</evidence>
<comment type="similarity">
    <text evidence="2">Belongs to the complex I LYR family.</text>
</comment>
<dbReference type="InterPro" id="IPR045298">
    <property type="entry name" value="Complex1_LYR_LYRM7"/>
</dbReference>
<evidence type="ECO:0000256" key="4">
    <source>
        <dbReference type="ARBA" id="ARBA00023186"/>
    </source>
</evidence>
<sequence>MATRSRALSAFKEIHRTCQSVFAGDKKALKAGREKINYEFKRFKDEQNPKKIEDHIQWANDSSRLLKLTVVQCKLKDDGSTYEMRITRDNYKEKNTMFDPYADIPVKPKRKKKPQNIDSANFDVGWMTGKRR</sequence>